<dbReference type="InterPro" id="IPR036390">
    <property type="entry name" value="WH_DNA-bd_sf"/>
</dbReference>
<keyword evidence="6" id="KW-1185">Reference proteome</keyword>
<gene>
    <name evidence="5" type="ORF">ABIE04_001127</name>
</gene>
<organism evidence="5 6">
    <name type="scientific">Rhodanobacter soli</name>
    <dbReference type="NCBI Taxonomy" id="590609"/>
    <lineage>
        <taxon>Bacteria</taxon>
        <taxon>Pseudomonadati</taxon>
        <taxon>Pseudomonadota</taxon>
        <taxon>Gammaproteobacteria</taxon>
        <taxon>Lysobacterales</taxon>
        <taxon>Rhodanobacteraceae</taxon>
        <taxon>Rhodanobacter</taxon>
    </lineage>
</organism>
<dbReference type="PANTHER" id="PTHR33164">
    <property type="entry name" value="TRANSCRIPTIONAL REGULATOR, MARR FAMILY"/>
    <property type="match status" value="1"/>
</dbReference>
<dbReference type="EMBL" id="JBEPSD010000001">
    <property type="protein sequence ID" value="MET4568800.1"/>
    <property type="molecule type" value="Genomic_DNA"/>
</dbReference>
<evidence type="ECO:0000259" key="4">
    <source>
        <dbReference type="PROSITE" id="PS50995"/>
    </source>
</evidence>
<accession>A0ABV2PUU8</accession>
<proteinExistence type="predicted"/>
<evidence type="ECO:0000313" key="5">
    <source>
        <dbReference type="EMBL" id="MET4568800.1"/>
    </source>
</evidence>
<protein>
    <submittedName>
        <fullName evidence="5">MarR family transcriptional regulator for hemolysin</fullName>
    </submittedName>
</protein>
<dbReference type="Proteomes" id="UP001549251">
    <property type="component" value="Unassembled WGS sequence"/>
</dbReference>
<dbReference type="SUPFAM" id="SSF46785">
    <property type="entry name" value="Winged helix' DNA-binding domain"/>
    <property type="match status" value="1"/>
</dbReference>
<comment type="caution">
    <text evidence="5">The sequence shown here is derived from an EMBL/GenBank/DDBJ whole genome shotgun (WGS) entry which is preliminary data.</text>
</comment>
<reference evidence="5 6" key="1">
    <citation type="submission" date="2024-06" db="EMBL/GenBank/DDBJ databases">
        <title>Sorghum-associated microbial communities from plants grown in Nebraska, USA.</title>
        <authorList>
            <person name="Schachtman D."/>
        </authorList>
    </citation>
    <scope>NUCLEOTIDE SEQUENCE [LARGE SCALE GENOMIC DNA]</scope>
    <source>
        <strain evidence="5 6">1757</strain>
    </source>
</reference>
<dbReference type="PRINTS" id="PR00598">
    <property type="entry name" value="HTHMARR"/>
</dbReference>
<dbReference type="PROSITE" id="PS50995">
    <property type="entry name" value="HTH_MARR_2"/>
    <property type="match status" value="1"/>
</dbReference>
<feature type="domain" description="HTH marR-type" evidence="4">
    <location>
        <begin position="4"/>
        <end position="141"/>
    </location>
</feature>
<dbReference type="Gene3D" id="1.10.10.10">
    <property type="entry name" value="Winged helix-like DNA-binding domain superfamily/Winged helix DNA-binding domain"/>
    <property type="match status" value="1"/>
</dbReference>
<keyword evidence="2" id="KW-0238">DNA-binding</keyword>
<dbReference type="InterPro" id="IPR036388">
    <property type="entry name" value="WH-like_DNA-bd_sf"/>
</dbReference>
<dbReference type="PANTHER" id="PTHR33164:SF64">
    <property type="entry name" value="TRANSCRIPTIONAL REGULATOR SLYA"/>
    <property type="match status" value="1"/>
</dbReference>
<dbReference type="SMART" id="SM00347">
    <property type="entry name" value="HTH_MARR"/>
    <property type="match status" value="1"/>
</dbReference>
<evidence type="ECO:0000256" key="3">
    <source>
        <dbReference type="ARBA" id="ARBA00023163"/>
    </source>
</evidence>
<evidence type="ECO:0000256" key="2">
    <source>
        <dbReference type="ARBA" id="ARBA00023125"/>
    </source>
</evidence>
<dbReference type="Pfam" id="PF12802">
    <property type="entry name" value="MarR_2"/>
    <property type="match status" value="1"/>
</dbReference>
<keyword evidence="3" id="KW-0804">Transcription</keyword>
<sequence length="155" mass="16969">MTLRSDALYALTNALQPVRRTWQQAASTVLIEPGVSQPLARLVLHVARLGDGAQQSVLADEMGVHPATLVRLLDQAEQLQLLERRNAPANRRIKTIHLQADGRRLAAQMERAVGVLRETLLADIPLDDLETATCVLRTLGDRARDHAGESAADTE</sequence>
<evidence type="ECO:0000256" key="1">
    <source>
        <dbReference type="ARBA" id="ARBA00023015"/>
    </source>
</evidence>
<dbReference type="InterPro" id="IPR039422">
    <property type="entry name" value="MarR/SlyA-like"/>
</dbReference>
<name>A0ABV2PUU8_9GAMM</name>
<keyword evidence="1" id="KW-0805">Transcription regulation</keyword>
<evidence type="ECO:0000313" key="6">
    <source>
        <dbReference type="Proteomes" id="UP001549251"/>
    </source>
</evidence>
<dbReference type="InterPro" id="IPR000835">
    <property type="entry name" value="HTH_MarR-typ"/>
</dbReference>